<reference evidence="3 4" key="1">
    <citation type="submission" date="2016-05" db="EMBL/GenBank/DDBJ databases">
        <authorList>
            <person name="Lavstsen T."/>
            <person name="Jespersen J.S."/>
        </authorList>
    </citation>
    <scope>NUCLEOTIDE SEQUENCE [LARGE SCALE GENOMIC DNA]</scope>
    <source>
        <strain evidence="3 4">B7-9</strain>
    </source>
</reference>
<feature type="domain" description="DUF58" evidence="2">
    <location>
        <begin position="192"/>
        <end position="239"/>
    </location>
</feature>
<evidence type="ECO:0000313" key="4">
    <source>
        <dbReference type="Proteomes" id="UP000220922"/>
    </source>
</evidence>
<dbReference type="EMBL" id="LYXE01000002">
    <property type="protein sequence ID" value="PDW01438.1"/>
    <property type="molecule type" value="Genomic_DNA"/>
</dbReference>
<evidence type="ECO:0000313" key="3">
    <source>
        <dbReference type="EMBL" id="PDW01438.1"/>
    </source>
</evidence>
<keyword evidence="4" id="KW-1185">Reference proteome</keyword>
<keyword evidence="1" id="KW-0472">Membrane</keyword>
<sequence length="435" mass="49180">MVLRPLFVLLLAGASFLAAQGTGLRLFFHLSYLLLALLVLSFIWAWLNLRGLDLERETLTPRATVGEYARERIMLRNRWVLPKLWIELRDSSDLPRHGAGFVASLGGRERGRWLSRTRCTRRGRFRLGPSTLISGDPFDIVRLQRQVASTSEILVYPQTVDLHDFALPGADLPGGQATRARTFHSSPNVATIRDYVPGDALNRIHWRSTARTGQMMVKEFELDPSADVYLVLDMQERAVVRDTRVLSSVMQRDRRVMRGPWWSRPAQADDLDEAELASTEEYAVTATASLARTLLSQNRIVGMVAWGQHREVIPAEREVRQLFKILEALAVLRAHSTSSLAEVLLAESQRFGRNCSLIIVTSSLDERWVEALQQLRYRGVRAAVVLVDPQSFGGWQSADLILQRLAELRVPTYRIQQDQPLADALKMPVNLDLVV</sequence>
<dbReference type="InterPro" id="IPR002881">
    <property type="entry name" value="DUF58"/>
</dbReference>
<dbReference type="Pfam" id="PF01882">
    <property type="entry name" value="DUF58"/>
    <property type="match status" value="1"/>
</dbReference>
<accession>A0A2H3LCI1</accession>
<keyword evidence="1" id="KW-0812">Transmembrane</keyword>
<feature type="transmembrane region" description="Helical" evidence="1">
    <location>
        <begin position="31"/>
        <end position="49"/>
    </location>
</feature>
<evidence type="ECO:0000259" key="2">
    <source>
        <dbReference type="Pfam" id="PF01882"/>
    </source>
</evidence>
<dbReference type="OrthoDB" id="140416at2"/>
<gene>
    <name evidence="3" type="ORF">A9Q02_20825</name>
</gene>
<comment type="caution">
    <text evidence="3">The sequence shown here is derived from an EMBL/GenBank/DDBJ whole genome shotgun (WGS) entry which is preliminary data.</text>
</comment>
<dbReference type="PANTHER" id="PTHR34351:SF2">
    <property type="entry name" value="DUF58 DOMAIN-CONTAINING PROTEIN"/>
    <property type="match status" value="1"/>
</dbReference>
<protein>
    <recommendedName>
        <fullName evidence="2">DUF58 domain-containing protein</fullName>
    </recommendedName>
</protein>
<dbReference type="Proteomes" id="UP000220922">
    <property type="component" value="Unassembled WGS sequence"/>
</dbReference>
<keyword evidence="1" id="KW-1133">Transmembrane helix</keyword>
<name>A0A2H3LCI1_9CHLR</name>
<evidence type="ECO:0000256" key="1">
    <source>
        <dbReference type="SAM" id="Phobius"/>
    </source>
</evidence>
<dbReference type="AlphaFoldDB" id="A0A2H3LCI1"/>
<dbReference type="PANTHER" id="PTHR34351">
    <property type="entry name" value="SLR1927 PROTEIN-RELATED"/>
    <property type="match status" value="1"/>
</dbReference>
<proteinExistence type="predicted"/>
<organism evidence="3 4">
    <name type="scientific">Candidatus Chloroploca asiatica</name>
    <dbReference type="NCBI Taxonomy" id="1506545"/>
    <lineage>
        <taxon>Bacteria</taxon>
        <taxon>Bacillati</taxon>
        <taxon>Chloroflexota</taxon>
        <taxon>Chloroflexia</taxon>
        <taxon>Chloroflexales</taxon>
        <taxon>Chloroflexineae</taxon>
        <taxon>Oscillochloridaceae</taxon>
        <taxon>Candidatus Chloroploca</taxon>
    </lineage>
</organism>